<organism evidence="2 3">
    <name type="scientific">Mycena maculata</name>
    <dbReference type="NCBI Taxonomy" id="230809"/>
    <lineage>
        <taxon>Eukaryota</taxon>
        <taxon>Fungi</taxon>
        <taxon>Dikarya</taxon>
        <taxon>Basidiomycota</taxon>
        <taxon>Agaricomycotina</taxon>
        <taxon>Agaricomycetes</taxon>
        <taxon>Agaricomycetidae</taxon>
        <taxon>Agaricales</taxon>
        <taxon>Marasmiineae</taxon>
        <taxon>Mycenaceae</taxon>
        <taxon>Mycena</taxon>
    </lineage>
</organism>
<proteinExistence type="predicted"/>
<evidence type="ECO:0000313" key="2">
    <source>
        <dbReference type="EMBL" id="KAJ7780192.1"/>
    </source>
</evidence>
<protein>
    <submittedName>
        <fullName evidence="2">Uncharacterized protein</fullName>
    </submittedName>
</protein>
<name>A0AAD7K877_9AGAR</name>
<dbReference type="Proteomes" id="UP001215280">
    <property type="component" value="Unassembled WGS sequence"/>
</dbReference>
<comment type="caution">
    <text evidence="2">The sequence shown here is derived from an EMBL/GenBank/DDBJ whole genome shotgun (WGS) entry which is preliminary data.</text>
</comment>
<accession>A0AAD7K877</accession>
<feature type="compositionally biased region" description="Polar residues" evidence="1">
    <location>
        <begin position="13"/>
        <end position="27"/>
    </location>
</feature>
<evidence type="ECO:0000256" key="1">
    <source>
        <dbReference type="SAM" id="MobiDB-lite"/>
    </source>
</evidence>
<keyword evidence="3" id="KW-1185">Reference proteome</keyword>
<feature type="region of interest" description="Disordered" evidence="1">
    <location>
        <begin position="1"/>
        <end position="27"/>
    </location>
</feature>
<dbReference type="EMBL" id="JARJLG010000006">
    <property type="protein sequence ID" value="KAJ7780192.1"/>
    <property type="molecule type" value="Genomic_DNA"/>
</dbReference>
<reference evidence="2" key="1">
    <citation type="submission" date="2023-03" db="EMBL/GenBank/DDBJ databases">
        <title>Massive genome expansion in bonnet fungi (Mycena s.s.) driven by repeated elements and novel gene families across ecological guilds.</title>
        <authorList>
            <consortium name="Lawrence Berkeley National Laboratory"/>
            <person name="Harder C.B."/>
            <person name="Miyauchi S."/>
            <person name="Viragh M."/>
            <person name="Kuo A."/>
            <person name="Thoen E."/>
            <person name="Andreopoulos B."/>
            <person name="Lu D."/>
            <person name="Skrede I."/>
            <person name="Drula E."/>
            <person name="Henrissat B."/>
            <person name="Morin E."/>
            <person name="Kohler A."/>
            <person name="Barry K."/>
            <person name="LaButti K."/>
            <person name="Morin E."/>
            <person name="Salamov A."/>
            <person name="Lipzen A."/>
            <person name="Mereny Z."/>
            <person name="Hegedus B."/>
            <person name="Baldrian P."/>
            <person name="Stursova M."/>
            <person name="Weitz H."/>
            <person name="Taylor A."/>
            <person name="Grigoriev I.V."/>
            <person name="Nagy L.G."/>
            <person name="Martin F."/>
            <person name="Kauserud H."/>
        </authorList>
    </citation>
    <scope>NUCLEOTIDE SEQUENCE</scope>
    <source>
        <strain evidence="2">CBHHK188m</strain>
    </source>
</reference>
<evidence type="ECO:0000313" key="3">
    <source>
        <dbReference type="Proteomes" id="UP001215280"/>
    </source>
</evidence>
<sequence length="286" mass="31701">MSFKLQGLKRPSRTTPASVSRPPSSTIQCPQRPQVPLCSEIQADLTKSIHVPWSGPPVLPTSWIQTEIFKLFKILRSTNLQSSSGFFQIPSSVSSIIKVVSFKIWVADVHTGAANIRVQVHPPRHRLPLIFFTSILPLQDLNFQNESGVEGKGRYIELGPAVYRGMSPCPQYETGGISPPDNKLVMSLMEIIRPHQSRSWKRKFPDVGSHQPRRKFLLALFEDSYSYSTGHRRSSALSSKGPDPKQFRGVAPIFVSSKSCGTARTANACPGMLASTRWTPTRGGFV</sequence>
<dbReference type="AlphaFoldDB" id="A0AAD7K877"/>
<gene>
    <name evidence="2" type="ORF">DFH07DRAFT_765481</name>
</gene>